<keyword evidence="1" id="KW-0805">Transcription regulation</keyword>
<reference evidence="6 7" key="1">
    <citation type="submission" date="2016-11" db="EMBL/GenBank/DDBJ databases">
        <title>Trade-off between light-utilization and light-protection in marine flavobacteria.</title>
        <authorList>
            <person name="Kumagai Y."/>
        </authorList>
    </citation>
    <scope>NUCLEOTIDE SEQUENCE [LARGE SCALE GENOMIC DNA]</scope>
    <source>
        <strain evidence="6 7">NBRC 107125</strain>
    </source>
</reference>
<evidence type="ECO:0000256" key="2">
    <source>
        <dbReference type="ARBA" id="ARBA00023125"/>
    </source>
</evidence>
<evidence type="ECO:0000259" key="5">
    <source>
        <dbReference type="PROSITE" id="PS50977"/>
    </source>
</evidence>
<evidence type="ECO:0000313" key="6">
    <source>
        <dbReference type="EMBL" id="ARN74109.1"/>
    </source>
</evidence>
<accession>A0A1X9NEZ2</accession>
<dbReference type="STRING" id="716816.BST96_08225"/>
<evidence type="ECO:0000256" key="1">
    <source>
        <dbReference type="ARBA" id="ARBA00023015"/>
    </source>
</evidence>
<dbReference type="OrthoDB" id="8534868at2"/>
<evidence type="ECO:0000256" key="3">
    <source>
        <dbReference type="ARBA" id="ARBA00023163"/>
    </source>
</evidence>
<organism evidence="6 7">
    <name type="scientific">Oceanicoccus sagamiensis</name>
    <dbReference type="NCBI Taxonomy" id="716816"/>
    <lineage>
        <taxon>Bacteria</taxon>
        <taxon>Pseudomonadati</taxon>
        <taxon>Pseudomonadota</taxon>
        <taxon>Gammaproteobacteria</taxon>
        <taxon>Cellvibrionales</taxon>
        <taxon>Spongiibacteraceae</taxon>
        <taxon>Oceanicoccus</taxon>
    </lineage>
</organism>
<evidence type="ECO:0000256" key="4">
    <source>
        <dbReference type="PROSITE-ProRule" id="PRU00335"/>
    </source>
</evidence>
<dbReference type="AlphaFoldDB" id="A0A1X9NEZ2"/>
<feature type="DNA-binding region" description="H-T-H motif" evidence="4">
    <location>
        <begin position="63"/>
        <end position="82"/>
    </location>
</feature>
<keyword evidence="2 4" id="KW-0238">DNA-binding</keyword>
<dbReference type="GO" id="GO:0003700">
    <property type="term" value="F:DNA-binding transcription factor activity"/>
    <property type="evidence" value="ECO:0007669"/>
    <property type="project" value="TreeGrafter"/>
</dbReference>
<dbReference type="PANTHER" id="PTHR30055">
    <property type="entry name" value="HTH-TYPE TRANSCRIPTIONAL REGULATOR RUTR"/>
    <property type="match status" value="1"/>
</dbReference>
<dbReference type="GO" id="GO:0000976">
    <property type="term" value="F:transcription cis-regulatory region binding"/>
    <property type="evidence" value="ECO:0007669"/>
    <property type="project" value="TreeGrafter"/>
</dbReference>
<sequence length="228" mass="25041">MTIALLWVNKINKCVNPVNVDNAVYNRAMITTTEQKAKTRPNEGLILASALDCFTRYGYQRTSMSDIATAAGLSRTALYKYYKNKEQVFKALSQQAHDRVAAAIIEAAQLDDSLQNRLFAIIEARLVWFFEMLSSGPHGRELIDQSHRAIGTIGATANKRFVKRIASLLKEGEQAGELDLSAEGVSADAIAAILVDSSDGIIVDASTEKAARKRVRLLVNVIWAGIEK</sequence>
<dbReference type="InterPro" id="IPR001647">
    <property type="entry name" value="HTH_TetR"/>
</dbReference>
<evidence type="ECO:0000313" key="7">
    <source>
        <dbReference type="Proteomes" id="UP000193450"/>
    </source>
</evidence>
<dbReference type="PROSITE" id="PS50977">
    <property type="entry name" value="HTH_TETR_2"/>
    <property type="match status" value="1"/>
</dbReference>
<dbReference type="SUPFAM" id="SSF46689">
    <property type="entry name" value="Homeodomain-like"/>
    <property type="match status" value="1"/>
</dbReference>
<keyword evidence="3" id="KW-0804">Transcription</keyword>
<dbReference type="EMBL" id="CP019343">
    <property type="protein sequence ID" value="ARN74109.1"/>
    <property type="molecule type" value="Genomic_DNA"/>
</dbReference>
<name>A0A1X9NEZ2_9GAMM</name>
<dbReference type="InterPro" id="IPR009057">
    <property type="entry name" value="Homeodomain-like_sf"/>
</dbReference>
<feature type="domain" description="HTH tetR-type" evidence="5">
    <location>
        <begin position="40"/>
        <end position="100"/>
    </location>
</feature>
<dbReference type="KEGG" id="osg:BST96_08225"/>
<dbReference type="Pfam" id="PF00440">
    <property type="entry name" value="TetR_N"/>
    <property type="match status" value="1"/>
</dbReference>
<dbReference type="InterPro" id="IPR050109">
    <property type="entry name" value="HTH-type_TetR-like_transc_reg"/>
</dbReference>
<keyword evidence="7" id="KW-1185">Reference proteome</keyword>
<gene>
    <name evidence="6" type="ORF">BST96_08225</name>
</gene>
<proteinExistence type="predicted"/>
<dbReference type="PRINTS" id="PR00455">
    <property type="entry name" value="HTHTETR"/>
</dbReference>
<protein>
    <recommendedName>
        <fullName evidence="5">HTH tetR-type domain-containing protein</fullName>
    </recommendedName>
</protein>
<dbReference type="Gene3D" id="1.10.357.10">
    <property type="entry name" value="Tetracycline Repressor, domain 2"/>
    <property type="match status" value="1"/>
</dbReference>
<dbReference type="PANTHER" id="PTHR30055:SF234">
    <property type="entry name" value="HTH-TYPE TRANSCRIPTIONAL REGULATOR BETI"/>
    <property type="match status" value="1"/>
</dbReference>
<dbReference type="Proteomes" id="UP000193450">
    <property type="component" value="Chromosome"/>
</dbReference>